<comment type="subunit">
    <text evidence="2">Homotetramer.</text>
</comment>
<dbReference type="PANTHER" id="PTHR42760:SF133">
    <property type="entry name" value="3-OXOACYL-[ACYL-CARRIER-PROTEIN] REDUCTASE"/>
    <property type="match status" value="1"/>
</dbReference>
<dbReference type="PRINTS" id="PR00080">
    <property type="entry name" value="SDRFAMILY"/>
</dbReference>
<dbReference type="PANTHER" id="PTHR42760">
    <property type="entry name" value="SHORT-CHAIN DEHYDROGENASES/REDUCTASES FAMILY MEMBER"/>
    <property type="match status" value="1"/>
</dbReference>
<dbReference type="GO" id="GO:0048038">
    <property type="term" value="F:quinone binding"/>
    <property type="evidence" value="ECO:0007669"/>
    <property type="project" value="TreeGrafter"/>
</dbReference>
<sequence length="288" mass="31505">MNTWLNLKDNVIIVTGGASGIGLAIVDELLSQGAHVQTIDIHGGDRHHNGDNYHFWPTDISSATEVQQTIDAIIQRWSRIDGLVNNAGVNFPRLLVDEKAPAGRYELNEAAFEKMVNINQKGVFFMSQAVARQMVKQRAGVIVNVSSESGLEGSEGQSCYAATKAALNSFTRSWSKELGKYGIRVVGVAPGILEKTGLRTPEYEEALAWTRNITVEQLREGYTKNAIPIGRAGKLSEVADFVCYLLSARASYITGVTTNIAGGKNTRLRRQYGSRYLLRPRPAGRGHA</sequence>
<dbReference type="SUPFAM" id="SSF51735">
    <property type="entry name" value="NAD(P)-binding Rossmann-fold domains"/>
    <property type="match status" value="1"/>
</dbReference>
<dbReference type="InterPro" id="IPR020904">
    <property type="entry name" value="Sc_DH/Rdtase_CS"/>
</dbReference>
<gene>
    <name evidence="5" type="primary">fabG_4</name>
    <name evidence="5" type="ORF">NCTC9645_01924</name>
</gene>
<dbReference type="GO" id="GO:0004316">
    <property type="term" value="F:3-oxoacyl-[acyl-carrier-protein] reductase (NADPH) activity"/>
    <property type="evidence" value="ECO:0007669"/>
    <property type="project" value="UniProtKB-EC"/>
</dbReference>
<evidence type="ECO:0000256" key="3">
    <source>
        <dbReference type="ARBA" id="ARBA00023002"/>
    </source>
</evidence>
<dbReference type="PRINTS" id="PR00081">
    <property type="entry name" value="GDHRDH"/>
</dbReference>
<dbReference type="FunFam" id="3.40.50.720:FF:000084">
    <property type="entry name" value="Short-chain dehydrogenase reductase"/>
    <property type="match status" value="1"/>
</dbReference>
<dbReference type="EC" id="1.1.1.100" evidence="5"/>
<protein>
    <submittedName>
        <fullName evidence="5">Sorbitol-6-phosphate 2-dehydrogenase</fullName>
        <ecNumber evidence="5">1.1.1.100</ecNumber>
    </submittedName>
</protein>
<evidence type="ECO:0000256" key="4">
    <source>
        <dbReference type="RuleBase" id="RU000363"/>
    </source>
</evidence>
<dbReference type="CDD" id="cd05233">
    <property type="entry name" value="SDR_c"/>
    <property type="match status" value="1"/>
</dbReference>
<dbReference type="InterPro" id="IPR002347">
    <property type="entry name" value="SDR_fam"/>
</dbReference>
<dbReference type="Proteomes" id="UP000250675">
    <property type="component" value="Unassembled WGS sequence"/>
</dbReference>
<accession>A0A2X3FDV5</accession>
<evidence type="ECO:0000256" key="2">
    <source>
        <dbReference type="ARBA" id="ARBA00011881"/>
    </source>
</evidence>
<proteinExistence type="inferred from homology"/>
<name>A0A2X3FDV5_KLEPN</name>
<evidence type="ECO:0000256" key="1">
    <source>
        <dbReference type="ARBA" id="ARBA00006484"/>
    </source>
</evidence>
<organism evidence="5 6">
    <name type="scientific">Klebsiella pneumoniae</name>
    <dbReference type="NCBI Taxonomy" id="573"/>
    <lineage>
        <taxon>Bacteria</taxon>
        <taxon>Pseudomonadati</taxon>
        <taxon>Pseudomonadota</taxon>
        <taxon>Gammaproteobacteria</taxon>
        <taxon>Enterobacterales</taxon>
        <taxon>Enterobacteriaceae</taxon>
        <taxon>Klebsiella/Raoultella group</taxon>
        <taxon>Klebsiella</taxon>
        <taxon>Klebsiella pneumoniae complex</taxon>
    </lineage>
</organism>
<dbReference type="NCBIfam" id="NF004817">
    <property type="entry name" value="PRK06171.1"/>
    <property type="match status" value="1"/>
</dbReference>
<evidence type="ECO:0000313" key="5">
    <source>
        <dbReference type="EMBL" id="SQC20940.1"/>
    </source>
</evidence>
<reference evidence="5 6" key="1">
    <citation type="submission" date="2018-06" db="EMBL/GenBank/DDBJ databases">
        <authorList>
            <consortium name="Pathogen Informatics"/>
            <person name="Doyle S."/>
        </authorList>
    </citation>
    <scope>NUCLEOTIDE SEQUENCE [LARGE SCALE GENOMIC DNA]</scope>
    <source>
        <strain evidence="5 6">NCTC9645</strain>
    </source>
</reference>
<dbReference type="Pfam" id="PF00106">
    <property type="entry name" value="adh_short"/>
    <property type="match status" value="1"/>
</dbReference>
<dbReference type="InterPro" id="IPR036291">
    <property type="entry name" value="NAD(P)-bd_dom_sf"/>
</dbReference>
<evidence type="ECO:0000313" key="6">
    <source>
        <dbReference type="Proteomes" id="UP000250675"/>
    </source>
</evidence>
<keyword evidence="3 5" id="KW-0560">Oxidoreductase</keyword>
<dbReference type="Gene3D" id="3.40.50.720">
    <property type="entry name" value="NAD(P)-binding Rossmann-like Domain"/>
    <property type="match status" value="1"/>
</dbReference>
<dbReference type="AlphaFoldDB" id="A0A2X3FDV5"/>
<dbReference type="PROSITE" id="PS00061">
    <property type="entry name" value="ADH_SHORT"/>
    <property type="match status" value="1"/>
</dbReference>
<dbReference type="EMBL" id="UASO01000004">
    <property type="protein sequence ID" value="SQC20940.1"/>
    <property type="molecule type" value="Genomic_DNA"/>
</dbReference>
<comment type="similarity">
    <text evidence="1 4">Belongs to the short-chain dehydrogenases/reductases (SDR) family.</text>
</comment>
<dbReference type="GO" id="GO:0006633">
    <property type="term" value="P:fatty acid biosynthetic process"/>
    <property type="evidence" value="ECO:0007669"/>
    <property type="project" value="TreeGrafter"/>
</dbReference>